<evidence type="ECO:0008006" key="3">
    <source>
        <dbReference type="Google" id="ProtNLM"/>
    </source>
</evidence>
<dbReference type="EMBL" id="JACHBW010000002">
    <property type="protein sequence ID" value="MBB6101149.1"/>
    <property type="molecule type" value="Genomic_DNA"/>
</dbReference>
<dbReference type="Pfam" id="PF06821">
    <property type="entry name" value="Ser_hydrolase"/>
    <property type="match status" value="1"/>
</dbReference>
<dbReference type="Gene3D" id="3.40.50.1820">
    <property type="entry name" value="alpha/beta hydrolase"/>
    <property type="match status" value="1"/>
</dbReference>
<sequence length="220" mass="23732">MLSCAQSRWPPRLVTVPGLHGSDGAHWQSWLERQFPRSLRVEQDDWDAPDLAVWSGALAQLLARERGPFLLAAHSFGCLVTAYALQQGLVSADVAGVLFVAPASPEKFRFAGAFEARRLKVPSILIGSETDPWMTLDGAQRLARQLGSAFVNLGDAGHINTAAGFGPWPRAKYFVDTLVHCEAPRRLRDAAGDGAGDNAADNAGGEESAAYDMEARLKYA</sequence>
<keyword evidence="2" id="KW-1185">Reference proteome</keyword>
<dbReference type="Proteomes" id="UP000571554">
    <property type="component" value="Unassembled WGS sequence"/>
</dbReference>
<evidence type="ECO:0000313" key="1">
    <source>
        <dbReference type="EMBL" id="MBB6101149.1"/>
    </source>
</evidence>
<organism evidence="1 2">
    <name type="scientific">Paraburkholderia bannensis</name>
    <dbReference type="NCBI Taxonomy" id="765414"/>
    <lineage>
        <taxon>Bacteria</taxon>
        <taxon>Pseudomonadati</taxon>
        <taxon>Pseudomonadota</taxon>
        <taxon>Betaproteobacteria</taxon>
        <taxon>Burkholderiales</taxon>
        <taxon>Burkholderiaceae</taxon>
        <taxon>Paraburkholderia</taxon>
    </lineage>
</organism>
<dbReference type="InterPro" id="IPR029058">
    <property type="entry name" value="AB_hydrolase_fold"/>
</dbReference>
<dbReference type="RefSeq" id="WP_183722245.1">
    <property type="nucleotide sequence ID" value="NZ_JACHBW010000002.1"/>
</dbReference>
<dbReference type="SUPFAM" id="SSF53474">
    <property type="entry name" value="alpha/beta-Hydrolases"/>
    <property type="match status" value="1"/>
</dbReference>
<evidence type="ECO:0000313" key="2">
    <source>
        <dbReference type="Proteomes" id="UP000571554"/>
    </source>
</evidence>
<reference evidence="1 2" key="1">
    <citation type="submission" date="2020-08" db="EMBL/GenBank/DDBJ databases">
        <title>Above-ground endophytic microbial communities from plants in different locations in the United States.</title>
        <authorList>
            <person name="Frank C."/>
        </authorList>
    </citation>
    <scope>NUCLEOTIDE SEQUENCE [LARGE SCALE GENOMIC DNA]</scope>
    <source>
        <strain evidence="1 2">WP4_2_2</strain>
    </source>
</reference>
<name>A0A7W9TTV3_9BURK</name>
<dbReference type="AlphaFoldDB" id="A0A7W9TTV3"/>
<accession>A0A7W9TTV3</accession>
<protein>
    <recommendedName>
        <fullName evidence="3">Alpha/beta hydrolase</fullName>
    </recommendedName>
</protein>
<dbReference type="InterPro" id="IPR010662">
    <property type="entry name" value="RBBP9/YdeN"/>
</dbReference>
<proteinExistence type="predicted"/>
<gene>
    <name evidence="1" type="ORF">F4827_000975</name>
</gene>
<dbReference type="GO" id="GO:0016787">
    <property type="term" value="F:hydrolase activity"/>
    <property type="evidence" value="ECO:0007669"/>
    <property type="project" value="InterPro"/>
</dbReference>
<comment type="caution">
    <text evidence="1">The sequence shown here is derived from an EMBL/GenBank/DDBJ whole genome shotgun (WGS) entry which is preliminary data.</text>
</comment>